<sequence>MNWYYALGDQRQGPVSDSELDALIASGKINENTLIWKEGMANWQPLKDARPSGPGGEAVPPGWIRCTATGRYFPPEEIVYLDGKPYSAAAKESVLQGVMQTGALPGTELGRNGPPWENRDQLGFFPAIWQTVKGCLTEPAATFANMRRDGGLGAPLGYLVITSWAGGLVTILSQAVIQLGTNPVLSQNQKTPFPMVWGAGMLVAWALLLPVIAIINSFVTSGLTHLALMICQGAKQPFETTYRTYCYAMGSAAALQVIPICGAYASGIWGLVVLCIGISKMHEISTGRAVLGVLLPMIVCCAVIVFVVVAVAGGIAATQAHH</sequence>
<comment type="caution">
    <text evidence="8">The sequence shown here is derived from an EMBL/GenBank/DDBJ whole genome shotgun (WGS) entry which is preliminary data.</text>
</comment>
<dbReference type="GO" id="GO:0016020">
    <property type="term" value="C:membrane"/>
    <property type="evidence" value="ECO:0007669"/>
    <property type="project" value="UniProtKB-SubCell"/>
</dbReference>
<dbReference type="Pfam" id="PF04893">
    <property type="entry name" value="Yip1"/>
    <property type="match status" value="1"/>
</dbReference>
<dbReference type="EMBL" id="ABVL01000006">
    <property type="protein sequence ID" value="EDY20063.1"/>
    <property type="molecule type" value="Genomic_DNA"/>
</dbReference>
<name>B4D151_9BACT</name>
<keyword evidence="9" id="KW-1185">Reference proteome</keyword>
<evidence type="ECO:0000256" key="3">
    <source>
        <dbReference type="ARBA" id="ARBA00022989"/>
    </source>
</evidence>
<dbReference type="Pfam" id="PF14237">
    <property type="entry name" value="GYF_2"/>
    <property type="match status" value="1"/>
</dbReference>
<reference evidence="8 9" key="1">
    <citation type="journal article" date="2011" name="J. Bacteriol.">
        <title>Genome sequence of Chthoniobacter flavus Ellin428, an aerobic heterotrophic soil bacterium.</title>
        <authorList>
            <person name="Kant R."/>
            <person name="van Passel M.W."/>
            <person name="Palva A."/>
            <person name="Lucas S."/>
            <person name="Lapidus A."/>
            <person name="Glavina Del Rio T."/>
            <person name="Dalin E."/>
            <person name="Tice H."/>
            <person name="Bruce D."/>
            <person name="Goodwin L."/>
            <person name="Pitluck S."/>
            <person name="Larimer F.W."/>
            <person name="Land M.L."/>
            <person name="Hauser L."/>
            <person name="Sangwan P."/>
            <person name="de Vos W.M."/>
            <person name="Janssen P.H."/>
            <person name="Smidt H."/>
        </authorList>
    </citation>
    <scope>NUCLEOTIDE SEQUENCE [LARGE SCALE GENOMIC DNA]</scope>
    <source>
        <strain evidence="8 9">Ellin428</strain>
    </source>
</reference>
<feature type="transmembrane region" description="Helical" evidence="5">
    <location>
        <begin position="257"/>
        <end position="279"/>
    </location>
</feature>
<feature type="transmembrane region" description="Helical" evidence="5">
    <location>
        <begin position="197"/>
        <end position="219"/>
    </location>
</feature>
<evidence type="ECO:0000256" key="4">
    <source>
        <dbReference type="ARBA" id="ARBA00023136"/>
    </source>
</evidence>
<feature type="domain" description="GYF" evidence="7">
    <location>
        <begin position="3"/>
        <end position="48"/>
    </location>
</feature>
<evidence type="ECO:0008006" key="10">
    <source>
        <dbReference type="Google" id="ProtNLM"/>
    </source>
</evidence>
<evidence type="ECO:0000313" key="8">
    <source>
        <dbReference type="EMBL" id="EDY20063.1"/>
    </source>
</evidence>
<feature type="transmembrane region" description="Helical" evidence="5">
    <location>
        <begin position="291"/>
        <end position="317"/>
    </location>
</feature>
<evidence type="ECO:0000256" key="5">
    <source>
        <dbReference type="SAM" id="Phobius"/>
    </source>
</evidence>
<proteinExistence type="predicted"/>
<dbReference type="InterPro" id="IPR006977">
    <property type="entry name" value="Yip1_dom"/>
</dbReference>
<dbReference type="Proteomes" id="UP000005824">
    <property type="component" value="Unassembled WGS sequence"/>
</dbReference>
<comment type="subcellular location">
    <subcellularLocation>
        <location evidence="1">Membrane</location>
        <topology evidence="1">Multi-pass membrane protein</topology>
    </subcellularLocation>
</comment>
<dbReference type="InParanoid" id="B4D151"/>
<evidence type="ECO:0000259" key="6">
    <source>
        <dbReference type="Pfam" id="PF04893"/>
    </source>
</evidence>
<dbReference type="InterPro" id="IPR025640">
    <property type="entry name" value="GYF_2"/>
</dbReference>
<dbReference type="eggNOG" id="COG2881">
    <property type="taxonomic scope" value="Bacteria"/>
</dbReference>
<feature type="transmembrane region" description="Helical" evidence="5">
    <location>
        <begin position="156"/>
        <end position="177"/>
    </location>
</feature>
<gene>
    <name evidence="8" type="ORF">CfE428DRAFT_2652</name>
</gene>
<keyword evidence="3 5" id="KW-1133">Transmembrane helix</keyword>
<evidence type="ECO:0000313" key="9">
    <source>
        <dbReference type="Proteomes" id="UP000005824"/>
    </source>
</evidence>
<evidence type="ECO:0000259" key="7">
    <source>
        <dbReference type="Pfam" id="PF14237"/>
    </source>
</evidence>
<keyword evidence="4 5" id="KW-0472">Membrane</keyword>
<dbReference type="STRING" id="497964.CfE428DRAFT_2652"/>
<evidence type="ECO:0000256" key="1">
    <source>
        <dbReference type="ARBA" id="ARBA00004141"/>
    </source>
</evidence>
<dbReference type="RefSeq" id="WP_006979977.1">
    <property type="nucleotide sequence ID" value="NZ_ABVL01000006.1"/>
</dbReference>
<evidence type="ECO:0000256" key="2">
    <source>
        <dbReference type="ARBA" id="ARBA00022692"/>
    </source>
</evidence>
<organism evidence="8 9">
    <name type="scientific">Chthoniobacter flavus Ellin428</name>
    <dbReference type="NCBI Taxonomy" id="497964"/>
    <lineage>
        <taxon>Bacteria</taxon>
        <taxon>Pseudomonadati</taxon>
        <taxon>Verrucomicrobiota</taxon>
        <taxon>Spartobacteria</taxon>
        <taxon>Chthoniobacterales</taxon>
        <taxon>Chthoniobacteraceae</taxon>
        <taxon>Chthoniobacter</taxon>
    </lineage>
</organism>
<feature type="domain" description="Yip1" evidence="6">
    <location>
        <begin position="133"/>
        <end position="306"/>
    </location>
</feature>
<keyword evidence="2 5" id="KW-0812">Transmembrane</keyword>
<accession>B4D151</accession>
<dbReference type="eggNOG" id="COG5523">
    <property type="taxonomic scope" value="Bacteria"/>
</dbReference>
<protein>
    <recommendedName>
        <fullName evidence="10">Yip1 domain-containing protein</fullName>
    </recommendedName>
</protein>
<dbReference type="AlphaFoldDB" id="B4D151"/>